<proteinExistence type="inferred from homology"/>
<keyword evidence="3 6" id="KW-0479">Metal-binding</keyword>
<accession>A0A9P5YW76</accession>
<dbReference type="EMBL" id="MU155300">
    <property type="protein sequence ID" value="KAF9476263.1"/>
    <property type="molecule type" value="Genomic_DNA"/>
</dbReference>
<sequence length="328" mass="37678">MLSFRPFPETFYLTNLASISERACALKVNPHIQHVAESMHQWFISFKVYDDVRSKAYIERGRFDIFAALSFPDADPQHLETCLAFFYWAFATDDLSDEGELQNQPERVKASINICRETLYNPDLPTPTYSYAAMLQDLYKRIQLTATAGTCSRRLTRFLSAYQAFSDSQINQSLHRSLDKMPSVGDFIKWRRATIGAALVEAMVEYSLDLDIPDYVFKDPTVMAMSDATTDITTWPNDLCSFNKEQADGDFQNLVCIIMVERNLELQDAINALTDMLETRVAEYLALKKSLPSFGKEVDAQLRRYHGALEHFVQGTVVWYYMSPREHQ</sequence>
<keyword evidence="4 6" id="KW-0460">Magnesium</keyword>
<keyword evidence="8" id="KW-1185">Reference proteome</keyword>
<evidence type="ECO:0000256" key="1">
    <source>
        <dbReference type="ARBA" id="ARBA00001946"/>
    </source>
</evidence>
<dbReference type="PANTHER" id="PTHR35201">
    <property type="entry name" value="TERPENE SYNTHASE"/>
    <property type="match status" value="1"/>
</dbReference>
<dbReference type="Proteomes" id="UP000807469">
    <property type="component" value="Unassembled WGS sequence"/>
</dbReference>
<gene>
    <name evidence="7" type="ORF">BDN70DRAFT_812576</name>
</gene>
<dbReference type="InterPro" id="IPR008949">
    <property type="entry name" value="Isoprenoid_synthase_dom_sf"/>
</dbReference>
<dbReference type="EC" id="4.2.3.-" evidence="6"/>
<dbReference type="SUPFAM" id="SSF48576">
    <property type="entry name" value="Terpenoid synthases"/>
    <property type="match status" value="1"/>
</dbReference>
<comment type="cofactor">
    <cofactor evidence="1 6">
        <name>Mg(2+)</name>
        <dbReference type="ChEBI" id="CHEBI:18420"/>
    </cofactor>
</comment>
<dbReference type="SFLD" id="SFLDG01020">
    <property type="entry name" value="Terpene_Cyclase_Like_2"/>
    <property type="match status" value="1"/>
</dbReference>
<dbReference type="GO" id="GO:0008299">
    <property type="term" value="P:isoprenoid biosynthetic process"/>
    <property type="evidence" value="ECO:0007669"/>
    <property type="project" value="UniProtKB-ARBA"/>
</dbReference>
<dbReference type="OrthoDB" id="6486656at2759"/>
<evidence type="ECO:0000313" key="7">
    <source>
        <dbReference type="EMBL" id="KAF9476263.1"/>
    </source>
</evidence>
<dbReference type="Gene3D" id="1.10.600.10">
    <property type="entry name" value="Farnesyl Diphosphate Synthase"/>
    <property type="match status" value="1"/>
</dbReference>
<organism evidence="7 8">
    <name type="scientific">Pholiota conissans</name>
    <dbReference type="NCBI Taxonomy" id="109636"/>
    <lineage>
        <taxon>Eukaryota</taxon>
        <taxon>Fungi</taxon>
        <taxon>Dikarya</taxon>
        <taxon>Basidiomycota</taxon>
        <taxon>Agaricomycotina</taxon>
        <taxon>Agaricomycetes</taxon>
        <taxon>Agaricomycetidae</taxon>
        <taxon>Agaricales</taxon>
        <taxon>Agaricineae</taxon>
        <taxon>Strophariaceae</taxon>
        <taxon>Pholiota</taxon>
    </lineage>
</organism>
<evidence type="ECO:0000256" key="5">
    <source>
        <dbReference type="ARBA" id="ARBA00023239"/>
    </source>
</evidence>
<dbReference type="GO" id="GO:0046872">
    <property type="term" value="F:metal ion binding"/>
    <property type="evidence" value="ECO:0007669"/>
    <property type="project" value="UniProtKB-KW"/>
</dbReference>
<dbReference type="PANTHER" id="PTHR35201:SF4">
    <property type="entry name" value="BETA-PINACENE SYNTHASE-RELATED"/>
    <property type="match status" value="1"/>
</dbReference>
<dbReference type="AlphaFoldDB" id="A0A9P5YW76"/>
<name>A0A9P5YW76_9AGAR</name>
<evidence type="ECO:0000256" key="6">
    <source>
        <dbReference type="RuleBase" id="RU366034"/>
    </source>
</evidence>
<dbReference type="Pfam" id="PF19086">
    <property type="entry name" value="Terpene_syn_C_2"/>
    <property type="match status" value="1"/>
</dbReference>
<dbReference type="InterPro" id="IPR034686">
    <property type="entry name" value="Terpene_cyclase-like_2"/>
</dbReference>
<keyword evidence="5 6" id="KW-0456">Lyase</keyword>
<reference evidence="7" key="1">
    <citation type="submission" date="2020-11" db="EMBL/GenBank/DDBJ databases">
        <authorList>
            <consortium name="DOE Joint Genome Institute"/>
            <person name="Ahrendt S."/>
            <person name="Riley R."/>
            <person name="Andreopoulos W."/>
            <person name="Labutti K."/>
            <person name="Pangilinan J."/>
            <person name="Ruiz-Duenas F.J."/>
            <person name="Barrasa J.M."/>
            <person name="Sanchez-Garcia M."/>
            <person name="Camarero S."/>
            <person name="Miyauchi S."/>
            <person name="Serrano A."/>
            <person name="Linde D."/>
            <person name="Babiker R."/>
            <person name="Drula E."/>
            <person name="Ayuso-Fernandez I."/>
            <person name="Pacheco R."/>
            <person name="Padilla G."/>
            <person name="Ferreira P."/>
            <person name="Barriuso J."/>
            <person name="Kellner H."/>
            <person name="Castanera R."/>
            <person name="Alfaro M."/>
            <person name="Ramirez L."/>
            <person name="Pisabarro A.G."/>
            <person name="Kuo A."/>
            <person name="Tritt A."/>
            <person name="Lipzen A."/>
            <person name="He G."/>
            <person name="Yan M."/>
            <person name="Ng V."/>
            <person name="Cullen D."/>
            <person name="Martin F."/>
            <person name="Rosso M.-N."/>
            <person name="Henrissat B."/>
            <person name="Hibbett D."/>
            <person name="Martinez A.T."/>
            <person name="Grigoriev I.V."/>
        </authorList>
    </citation>
    <scope>NUCLEOTIDE SEQUENCE</scope>
    <source>
        <strain evidence="7">CIRM-BRFM 674</strain>
    </source>
</reference>
<comment type="caution">
    <text evidence="7">The sequence shown here is derived from an EMBL/GenBank/DDBJ whole genome shotgun (WGS) entry which is preliminary data.</text>
</comment>
<evidence type="ECO:0000256" key="2">
    <source>
        <dbReference type="ARBA" id="ARBA00006333"/>
    </source>
</evidence>
<comment type="similarity">
    <text evidence="2 6">Belongs to the terpene synthase family.</text>
</comment>
<evidence type="ECO:0000256" key="4">
    <source>
        <dbReference type="ARBA" id="ARBA00022842"/>
    </source>
</evidence>
<dbReference type="SFLD" id="SFLDS00005">
    <property type="entry name" value="Isoprenoid_Synthase_Type_I"/>
    <property type="match status" value="1"/>
</dbReference>
<dbReference type="GO" id="GO:0010333">
    <property type="term" value="F:terpene synthase activity"/>
    <property type="evidence" value="ECO:0007669"/>
    <property type="project" value="InterPro"/>
</dbReference>
<evidence type="ECO:0000313" key="8">
    <source>
        <dbReference type="Proteomes" id="UP000807469"/>
    </source>
</evidence>
<evidence type="ECO:0000256" key="3">
    <source>
        <dbReference type="ARBA" id="ARBA00022723"/>
    </source>
</evidence>
<protein>
    <recommendedName>
        <fullName evidence="6">Terpene synthase</fullName>
        <ecNumber evidence="6">4.2.3.-</ecNumber>
    </recommendedName>
</protein>